<dbReference type="EMBL" id="CP114203">
    <property type="protein sequence ID" value="WAU08152.1"/>
    <property type="molecule type" value="Genomic_DNA"/>
</dbReference>
<feature type="compositionally biased region" description="Pro residues" evidence="1">
    <location>
        <begin position="73"/>
        <end position="86"/>
    </location>
</feature>
<keyword evidence="2" id="KW-1133">Transmembrane helix</keyword>
<dbReference type="InterPro" id="IPR057561">
    <property type="entry name" value="NADase_transloc"/>
</dbReference>
<feature type="compositionally biased region" description="Low complexity" evidence="1">
    <location>
        <begin position="125"/>
        <end position="135"/>
    </location>
</feature>
<evidence type="ECO:0000313" key="4">
    <source>
        <dbReference type="Proteomes" id="UP001210169"/>
    </source>
</evidence>
<proteinExistence type="predicted"/>
<name>A0ABY7JDR0_STRNI</name>
<reference evidence="3 4" key="1">
    <citation type="submission" date="2022-12" db="EMBL/GenBank/DDBJ databases">
        <authorList>
            <person name="Ruckert C."/>
            <person name="Busche T."/>
            <person name="Kalinowski J."/>
            <person name="Wittmann C."/>
        </authorList>
    </citation>
    <scope>NUCLEOTIDE SEQUENCE [LARGE SCALE GENOMIC DNA]</scope>
    <source>
        <strain evidence="3 4">DSM 40276</strain>
    </source>
</reference>
<feature type="transmembrane region" description="Helical" evidence="2">
    <location>
        <begin position="258"/>
        <end position="277"/>
    </location>
</feature>
<feature type="compositionally biased region" description="Pro residues" evidence="1">
    <location>
        <begin position="51"/>
        <end position="64"/>
    </location>
</feature>
<feature type="compositionally biased region" description="Low complexity" evidence="1">
    <location>
        <begin position="87"/>
        <end position="116"/>
    </location>
</feature>
<dbReference type="PRINTS" id="PR01217">
    <property type="entry name" value="PRICHEXTENSN"/>
</dbReference>
<dbReference type="NCBIfam" id="NF047619">
    <property type="entry name" value="NADase_discoid"/>
    <property type="match status" value="1"/>
</dbReference>
<feature type="region of interest" description="Disordered" evidence="1">
    <location>
        <begin position="1"/>
        <end position="209"/>
    </location>
</feature>
<evidence type="ECO:0000313" key="3">
    <source>
        <dbReference type="EMBL" id="WAU08152.1"/>
    </source>
</evidence>
<accession>A0ABY7JDR0</accession>
<dbReference type="InterPro" id="IPR008979">
    <property type="entry name" value="Galactose-bd-like_sf"/>
</dbReference>
<feature type="compositionally biased region" description="Low complexity" evidence="1">
    <location>
        <begin position="39"/>
        <end position="50"/>
    </location>
</feature>
<protein>
    <submittedName>
        <fullName evidence="3">Zinc ribbon domain-containing protein</fullName>
    </submittedName>
</protein>
<dbReference type="SUPFAM" id="SSF49785">
    <property type="entry name" value="Galactose-binding domain-like"/>
    <property type="match status" value="1"/>
</dbReference>
<keyword evidence="4" id="KW-1185">Reference proteome</keyword>
<organism evidence="3 4">
    <name type="scientific">Streptomyces nigrescens</name>
    <dbReference type="NCBI Taxonomy" id="1920"/>
    <lineage>
        <taxon>Bacteria</taxon>
        <taxon>Bacillati</taxon>
        <taxon>Actinomycetota</taxon>
        <taxon>Actinomycetes</taxon>
        <taxon>Kitasatosporales</taxon>
        <taxon>Streptomycetaceae</taxon>
        <taxon>Streptomyces</taxon>
    </lineage>
</organism>
<dbReference type="Gene3D" id="2.60.120.260">
    <property type="entry name" value="Galactose-binding domain-like"/>
    <property type="match status" value="1"/>
</dbReference>
<evidence type="ECO:0000256" key="1">
    <source>
        <dbReference type="SAM" id="MobiDB-lite"/>
    </source>
</evidence>
<feature type="compositionally biased region" description="Pro residues" evidence="1">
    <location>
        <begin position="171"/>
        <end position="180"/>
    </location>
</feature>
<dbReference type="RefSeq" id="WP_277412588.1">
    <property type="nucleotide sequence ID" value="NZ_CP114203.1"/>
</dbReference>
<dbReference type="GeneID" id="301335976"/>
<evidence type="ECO:0000256" key="2">
    <source>
        <dbReference type="SAM" id="Phobius"/>
    </source>
</evidence>
<dbReference type="Proteomes" id="UP001210169">
    <property type="component" value="Chromosome"/>
</dbReference>
<sequence length="437" mass="44565">MPSDHTTCPDCGSPAPQTDQSFCDSCGAFLRWDRPAPKPSTTDPDRTAAAPPTPPASAPAPSPAAHPAQSDTTPPPAAPTPTPAPAPATGDGTRPTAAPQQDAGAAPTTPLPSAAANDGDGRNVGQSPSGPDSQGGQHGQHGQDGPTAPRPAGESGVSETGIRALLVPVPGASPTPPPEAPGGVLPGRPEAARPRVRTPHPAPEPEHGAPCRSCGALNAAGRHFCRSCANPLTDTAPDTAEGPYAGQRPRLKRDRGRWITRAVVAAVIVAVVAGGIIGGPPAAQAVQDHFAKRVPVPAALWKASHSGPGQDAKLAFDTYSNTWWGTGYSGNSDGQYLEAGFSQPTDLLNVVITPGVSARTPQAADPARPREFDLIVTDSAGKKHVSHPRINDGGAQSIDVAVRNAMTVRLVLHTAYGATEEKQVAIAELEFFGRSAG</sequence>
<gene>
    <name evidence="3" type="ORF">STRNI_006832</name>
</gene>
<keyword evidence="2" id="KW-0472">Membrane</keyword>
<keyword evidence="2" id="KW-0812">Transmembrane</keyword>